<keyword evidence="8" id="KW-1185">Reference proteome</keyword>
<keyword evidence="2" id="KW-0963">Cytoplasm</keyword>
<dbReference type="GO" id="GO:0005829">
    <property type="term" value="C:cytosol"/>
    <property type="evidence" value="ECO:0007669"/>
    <property type="project" value="TreeGrafter"/>
</dbReference>
<reference evidence="7 8" key="2">
    <citation type="submission" date="2016-08" db="EMBL/GenBank/DDBJ databases">
        <title>Pervasive Adenine N6-methylation of Active Genes in Fungi.</title>
        <authorList>
            <consortium name="DOE Joint Genome Institute"/>
            <person name="Mondo S.J."/>
            <person name="Dannebaum R.O."/>
            <person name="Kuo R.C."/>
            <person name="Labutti K."/>
            <person name="Haridas S."/>
            <person name="Kuo A."/>
            <person name="Salamov A."/>
            <person name="Ahrendt S.R."/>
            <person name="Lipzen A."/>
            <person name="Sullivan W."/>
            <person name="Andreopoulos W.B."/>
            <person name="Clum A."/>
            <person name="Lindquist E."/>
            <person name="Daum C."/>
            <person name="Ramamoorthy G.K."/>
            <person name="Gryganskyi A."/>
            <person name="Culley D."/>
            <person name="Magnuson J.K."/>
            <person name="James T.Y."/>
            <person name="O'Malley M.A."/>
            <person name="Stajich J.E."/>
            <person name="Spatafora J.W."/>
            <person name="Visel A."/>
            <person name="Grigoriev I.V."/>
        </authorList>
    </citation>
    <scope>NUCLEOTIDE SEQUENCE [LARGE SCALE GENOMIC DNA]</scope>
    <source>
        <strain evidence="8">finn</strain>
    </source>
</reference>
<protein>
    <recommendedName>
        <fullName evidence="9">TPR-like protein</fullName>
    </recommendedName>
</protein>
<dbReference type="GO" id="GO:0006626">
    <property type="term" value="P:protein targeting to mitochondrion"/>
    <property type="evidence" value="ECO:0007669"/>
    <property type="project" value="TreeGrafter"/>
</dbReference>
<dbReference type="InterPro" id="IPR011990">
    <property type="entry name" value="TPR-like_helical_dom_sf"/>
</dbReference>
<sequence>MINTKDIRAFTKQILNEDDDYENLNDYDVNHLDYRYIEKCSDIKELKKLLKILKSGKEGYFLQMEDAIQKKLEELDPSLKKKPLPKKEDIANELNDWVNMLKKKDNSLKNNNKAIFTNKSSEKILTTEITFNTEEPVENITNKNEKTNTYKNISNYERIKSTDYRKWDLYNVDEEIKKIDYTNEVDKNDKKGSEYCTEKKNKIENYTRRLNKEKHIPAVSDDDIKQRNTEELRALAEIEKNKGNDCYKSKDYEEALIYYTRSLDLLEMPNIYTNRALVNLKLSRFAEAENDATEALRMNDSRFNFKAYLRRGESYSRRARYREAINDFSEALKLEPNNKEAENFLIKAQQNYLEVEGELAEKLDVQIKEVKKQSKSKKKMIIKEVDEIKDEDILLNTKKVLVHNDNVKDNNISNETNIDGNNKNNSIKVITTEKENDENSSNILIENANNTEKFSPKDNNKKQIIEINNINLSNSNNNKKQDILLKNESLNNNELINIAKDRAELISDNSNNNIDKNENTNNNNLNRIINIADINILSEEEDEESSIYNNESDDDDDSTQIYNKMKSNDNKKSKMKSYIDSLKFYNEYDDENEDMNNFNEEEVRQKLEKLNELKQYMKNKFDLLKNYDNDSDIEENDDILILDDEEEEEEEINNNFCIESDNEEINFMEFLKAKEKERRELYEKTMNSDNKNNYFNNDNIRNIEIDNDNFDSIYNSDNDEILNIINNQLKGGSINNDENKYIKMLLKNKRQYDPLGSDNSDFENYDFDSD</sequence>
<dbReference type="InterPro" id="IPR051982">
    <property type="entry name" value="CiliaryAsmbly_MitoImport"/>
</dbReference>
<dbReference type="PROSITE" id="PS50005">
    <property type="entry name" value="TPR"/>
    <property type="match status" value="1"/>
</dbReference>
<keyword evidence="3" id="KW-0677">Repeat</keyword>
<dbReference type="Gene3D" id="1.25.40.10">
    <property type="entry name" value="Tetratricopeptide repeat domain"/>
    <property type="match status" value="1"/>
</dbReference>
<dbReference type="PROSITE" id="PS50293">
    <property type="entry name" value="TPR_REGION"/>
    <property type="match status" value="1"/>
</dbReference>
<keyword evidence="4 5" id="KW-0802">TPR repeat</keyword>
<dbReference type="STRING" id="1754191.A0A1Y1VI11"/>
<dbReference type="PANTHER" id="PTHR45984">
    <property type="entry name" value="RNA (RNA) POLYMERASE II ASSOCIATED PROTEIN HOMOLOG"/>
    <property type="match status" value="1"/>
</dbReference>
<dbReference type="Proteomes" id="UP000193719">
    <property type="component" value="Unassembled WGS sequence"/>
</dbReference>
<dbReference type="SMART" id="SM00028">
    <property type="entry name" value="TPR"/>
    <property type="match status" value="3"/>
</dbReference>
<evidence type="ECO:0000256" key="3">
    <source>
        <dbReference type="ARBA" id="ARBA00022737"/>
    </source>
</evidence>
<feature type="repeat" description="TPR" evidence="5">
    <location>
        <begin position="305"/>
        <end position="338"/>
    </location>
</feature>
<evidence type="ECO:0000256" key="6">
    <source>
        <dbReference type="SAM" id="MobiDB-lite"/>
    </source>
</evidence>
<dbReference type="EMBL" id="MCFH01000007">
    <property type="protein sequence ID" value="ORX56661.1"/>
    <property type="molecule type" value="Genomic_DNA"/>
</dbReference>
<gene>
    <name evidence="7" type="ORF">BCR36DRAFT_580975</name>
</gene>
<evidence type="ECO:0000313" key="8">
    <source>
        <dbReference type="Proteomes" id="UP000193719"/>
    </source>
</evidence>
<dbReference type="OrthoDB" id="629492at2759"/>
<dbReference type="GO" id="GO:0005739">
    <property type="term" value="C:mitochondrion"/>
    <property type="evidence" value="ECO:0007669"/>
    <property type="project" value="TreeGrafter"/>
</dbReference>
<evidence type="ECO:0000256" key="2">
    <source>
        <dbReference type="ARBA" id="ARBA00022490"/>
    </source>
</evidence>
<name>A0A1Y1VI11_9FUNG</name>
<dbReference type="InterPro" id="IPR019734">
    <property type="entry name" value="TPR_rpt"/>
</dbReference>
<organism evidence="7 8">
    <name type="scientific">Piromyces finnis</name>
    <dbReference type="NCBI Taxonomy" id="1754191"/>
    <lineage>
        <taxon>Eukaryota</taxon>
        <taxon>Fungi</taxon>
        <taxon>Fungi incertae sedis</taxon>
        <taxon>Chytridiomycota</taxon>
        <taxon>Chytridiomycota incertae sedis</taxon>
        <taxon>Neocallimastigomycetes</taxon>
        <taxon>Neocallimastigales</taxon>
        <taxon>Neocallimastigaceae</taxon>
        <taxon>Piromyces</taxon>
    </lineage>
</organism>
<evidence type="ECO:0008006" key="9">
    <source>
        <dbReference type="Google" id="ProtNLM"/>
    </source>
</evidence>
<evidence type="ECO:0000256" key="4">
    <source>
        <dbReference type="ARBA" id="ARBA00022803"/>
    </source>
</evidence>
<comment type="subcellular location">
    <subcellularLocation>
        <location evidence="1">Cytoplasm</location>
    </subcellularLocation>
</comment>
<dbReference type="SUPFAM" id="SSF48452">
    <property type="entry name" value="TPR-like"/>
    <property type="match status" value="1"/>
</dbReference>
<proteinExistence type="predicted"/>
<evidence type="ECO:0000313" key="7">
    <source>
        <dbReference type="EMBL" id="ORX56661.1"/>
    </source>
</evidence>
<dbReference type="GO" id="GO:0031072">
    <property type="term" value="F:heat shock protein binding"/>
    <property type="evidence" value="ECO:0007669"/>
    <property type="project" value="TreeGrafter"/>
</dbReference>
<dbReference type="Pfam" id="PF00515">
    <property type="entry name" value="TPR_1"/>
    <property type="match status" value="1"/>
</dbReference>
<feature type="compositionally biased region" description="Acidic residues" evidence="6">
    <location>
        <begin position="542"/>
        <end position="558"/>
    </location>
</feature>
<evidence type="ECO:0000256" key="1">
    <source>
        <dbReference type="ARBA" id="ARBA00004496"/>
    </source>
</evidence>
<evidence type="ECO:0000256" key="5">
    <source>
        <dbReference type="PROSITE-ProRule" id="PRU00339"/>
    </source>
</evidence>
<comment type="caution">
    <text evidence="7">The sequence shown here is derived from an EMBL/GenBank/DDBJ whole genome shotgun (WGS) entry which is preliminary data.</text>
</comment>
<dbReference type="AlphaFoldDB" id="A0A1Y1VI11"/>
<reference evidence="7 8" key="1">
    <citation type="submission" date="2016-08" db="EMBL/GenBank/DDBJ databases">
        <title>Genomes of anaerobic fungi encode conserved fungal cellulosomes for biomass hydrolysis.</title>
        <authorList>
            <consortium name="DOE Joint Genome Institute"/>
            <person name="Haitjema C.H."/>
            <person name="Gilmore S.P."/>
            <person name="Henske J.K."/>
            <person name="Solomon K.V."/>
            <person name="De Groot R."/>
            <person name="Kuo A."/>
            <person name="Mondo S.J."/>
            <person name="Salamov A.A."/>
            <person name="Labutti K."/>
            <person name="Zhao Z."/>
            <person name="Chiniquy J."/>
            <person name="Barry K."/>
            <person name="Brewer H.M."/>
            <person name="Purvine S.O."/>
            <person name="Wright A.T."/>
            <person name="Boxma B."/>
            <person name="Van Alen T."/>
            <person name="Hackstein J.H."/>
            <person name="Baker S.E."/>
            <person name="Grigoriev I.V."/>
            <person name="O'Malley M.A."/>
        </authorList>
    </citation>
    <scope>NUCLEOTIDE SEQUENCE [LARGE SCALE GENOMIC DNA]</scope>
    <source>
        <strain evidence="8">finn</strain>
    </source>
</reference>
<feature type="region of interest" description="Disordered" evidence="6">
    <location>
        <begin position="542"/>
        <end position="570"/>
    </location>
</feature>
<accession>A0A1Y1VI11</accession>
<dbReference type="PANTHER" id="PTHR45984:SF2">
    <property type="entry name" value="MITOCHONDRIAL IMPORT RECEPTOR SUBUNIT TOM34"/>
    <property type="match status" value="1"/>
</dbReference>